<evidence type="ECO:0000313" key="1">
    <source>
        <dbReference type="EMBL" id="PXX11880.1"/>
    </source>
</evidence>
<comment type="caution">
    <text evidence="1">The sequence shown here is derived from an EMBL/GenBank/DDBJ whole genome shotgun (WGS) entry which is preliminary data.</text>
</comment>
<dbReference type="RefSeq" id="WP_110314573.1">
    <property type="nucleotide sequence ID" value="NZ_QJJU01000002.1"/>
</dbReference>
<evidence type="ECO:0000313" key="2">
    <source>
        <dbReference type="Proteomes" id="UP000247781"/>
    </source>
</evidence>
<dbReference type="EMBL" id="QJJU01000002">
    <property type="protein sequence ID" value="PXX11880.1"/>
    <property type="molecule type" value="Genomic_DNA"/>
</dbReference>
<reference evidence="2" key="1">
    <citation type="submission" date="2018-05" db="EMBL/GenBank/DDBJ databases">
        <authorList>
            <person name="Deangelis K."/>
            <person name="Huntemann M."/>
            <person name="Clum A."/>
            <person name="Pillay M."/>
            <person name="Palaniappan K."/>
            <person name="Varghese N."/>
            <person name="Mikhailova N."/>
            <person name="Stamatis D."/>
            <person name="Reddy T."/>
            <person name="Daum C."/>
            <person name="Shapiro N."/>
            <person name="Ivanova N."/>
            <person name="Kyrpides N."/>
            <person name="Woyke T."/>
        </authorList>
    </citation>
    <scope>NUCLEOTIDE SEQUENCE [LARGE SCALE GENOMIC DNA]</scope>
    <source>
        <strain evidence="2">GAS496</strain>
    </source>
</reference>
<proteinExistence type="predicted"/>
<keyword evidence="2" id="KW-1185">Reference proteome</keyword>
<reference evidence="1 2" key="2">
    <citation type="submission" date="2018-06" db="EMBL/GenBank/DDBJ databases">
        <title>Sequencing of bacterial isolates from soil warming experiment in Harvard Forest, Massachusetts, USA.</title>
        <authorList>
            <person name="Deangelis K.PhD."/>
        </authorList>
    </citation>
    <scope>NUCLEOTIDE SEQUENCE [LARGE SCALE GENOMIC DNA]</scope>
    <source>
        <strain evidence="1 2">GAS496</strain>
    </source>
</reference>
<sequence length="159" mass="17498">MPTTHDDNATTWRDLADQLTPEQISGLEGCERRFNTDGVADDPRAQASLLGFARQYAEHNLIDAAYADVPLPPGASTDSEGWGKDLKLGGYRRSLLWRSDGEPRAVSVDIDGWQWLDGSFTRHISLWGTDEGGALTSAQARRIAAMLLDAADELERLQK</sequence>
<protein>
    <submittedName>
        <fullName evidence="1">Uncharacterized protein</fullName>
    </submittedName>
</protein>
<dbReference type="Proteomes" id="UP000247781">
    <property type="component" value="Unassembled WGS sequence"/>
</dbReference>
<dbReference type="AlphaFoldDB" id="A0A318HL43"/>
<dbReference type="OrthoDB" id="4735704at2"/>
<organism evidence="1 2">
    <name type="scientific">Mycolicibacterium moriokaense</name>
    <dbReference type="NCBI Taxonomy" id="39691"/>
    <lineage>
        <taxon>Bacteria</taxon>
        <taxon>Bacillati</taxon>
        <taxon>Actinomycetota</taxon>
        <taxon>Actinomycetes</taxon>
        <taxon>Mycobacteriales</taxon>
        <taxon>Mycobacteriaceae</taxon>
        <taxon>Mycolicibacterium</taxon>
    </lineage>
</organism>
<accession>A0A318HL43</accession>
<gene>
    <name evidence="1" type="ORF">C8E89_1024</name>
</gene>
<name>A0A318HL43_9MYCO</name>